<dbReference type="Proteomes" id="UP000798488">
    <property type="component" value="Unassembled WGS sequence"/>
</dbReference>
<evidence type="ECO:0000313" key="2">
    <source>
        <dbReference type="Proteomes" id="UP000798488"/>
    </source>
</evidence>
<accession>A0A9D3AWI4</accession>
<dbReference type="OrthoDB" id="2868235at2"/>
<dbReference type="EMBL" id="LSRS01000009">
    <property type="protein sequence ID" value="KAF1083817.1"/>
    <property type="molecule type" value="Genomic_DNA"/>
</dbReference>
<organism evidence="1 2">
    <name type="scientific">Sporotomaculum syntrophicum</name>
    <dbReference type="NCBI Taxonomy" id="182264"/>
    <lineage>
        <taxon>Bacteria</taxon>
        <taxon>Bacillati</taxon>
        <taxon>Bacillota</taxon>
        <taxon>Clostridia</taxon>
        <taxon>Eubacteriales</taxon>
        <taxon>Desulfallaceae</taxon>
        <taxon>Sporotomaculum</taxon>
    </lineage>
</organism>
<comment type="caution">
    <text evidence="1">The sequence shown here is derived from an EMBL/GenBank/DDBJ whole genome shotgun (WGS) entry which is preliminary data.</text>
</comment>
<reference evidence="1" key="1">
    <citation type="submission" date="2016-02" db="EMBL/GenBank/DDBJ databases">
        <title>Draft Genome Sequence of Sporotomaculum syntrophicum Strain FB, a Syntrophic Benzoate Degrader.</title>
        <authorList>
            <person name="Nobu M.K."/>
            <person name="Narihiro T."/>
            <person name="Qiu Y.-L."/>
            <person name="Ohashi A."/>
            <person name="Liu W.-T."/>
            <person name="Yuji S."/>
        </authorList>
    </citation>
    <scope>NUCLEOTIDE SEQUENCE</scope>
    <source>
        <strain evidence="1">FB</strain>
    </source>
</reference>
<evidence type="ECO:0000313" key="1">
    <source>
        <dbReference type="EMBL" id="KAF1083817.1"/>
    </source>
</evidence>
<sequence>MGIRCTCGVFTTIKAFATDVNVQFVGVPGTVRGNLRYIVNACVDFLEASTLTLVFTQTESGPPDRSFTFEASKITCTNCLSMGNTCVVTVAGEGTGGRTFFAEFRDTPDTAANDLVQSFMISGFFNQGGAVPVPQGSIISVGC</sequence>
<keyword evidence="2" id="KW-1185">Reference proteome</keyword>
<dbReference type="AlphaFoldDB" id="A0A9D3AWI4"/>
<gene>
    <name evidence="1" type="ORF">SPSYN_02973</name>
</gene>
<proteinExistence type="predicted"/>
<dbReference type="RefSeq" id="WP_161823242.1">
    <property type="nucleotide sequence ID" value="NZ_LSRS01000009.1"/>
</dbReference>
<protein>
    <submittedName>
        <fullName evidence="1">Uncharacterized protein</fullName>
    </submittedName>
</protein>
<name>A0A9D3AWI4_9FIRM</name>